<organism evidence="2 3">
    <name type="scientific">Apolygus lucorum</name>
    <name type="common">Small green plant bug</name>
    <name type="synonym">Lygocoris lucorum</name>
    <dbReference type="NCBI Taxonomy" id="248454"/>
    <lineage>
        <taxon>Eukaryota</taxon>
        <taxon>Metazoa</taxon>
        <taxon>Ecdysozoa</taxon>
        <taxon>Arthropoda</taxon>
        <taxon>Hexapoda</taxon>
        <taxon>Insecta</taxon>
        <taxon>Pterygota</taxon>
        <taxon>Neoptera</taxon>
        <taxon>Paraneoptera</taxon>
        <taxon>Hemiptera</taxon>
        <taxon>Heteroptera</taxon>
        <taxon>Panheteroptera</taxon>
        <taxon>Cimicomorpha</taxon>
        <taxon>Miridae</taxon>
        <taxon>Mirini</taxon>
        <taxon>Apolygus</taxon>
    </lineage>
</organism>
<dbReference type="Proteomes" id="UP000466442">
    <property type="component" value="Unassembled WGS sequence"/>
</dbReference>
<reference evidence="2" key="1">
    <citation type="journal article" date="2021" name="Mol. Ecol. Resour.">
        <title>Apolygus lucorum genome provides insights into omnivorousness and mesophyll feeding.</title>
        <authorList>
            <person name="Liu Y."/>
            <person name="Liu H."/>
            <person name="Wang H."/>
            <person name="Huang T."/>
            <person name="Liu B."/>
            <person name="Yang B."/>
            <person name="Yin L."/>
            <person name="Li B."/>
            <person name="Zhang Y."/>
            <person name="Zhang S."/>
            <person name="Jiang F."/>
            <person name="Zhang X."/>
            <person name="Ren Y."/>
            <person name="Wang B."/>
            <person name="Wang S."/>
            <person name="Lu Y."/>
            <person name="Wu K."/>
            <person name="Fan W."/>
            <person name="Wang G."/>
        </authorList>
    </citation>
    <scope>NUCLEOTIDE SEQUENCE</scope>
    <source>
        <strain evidence="2">12Hb</strain>
    </source>
</reference>
<dbReference type="PANTHER" id="PTHR33332">
    <property type="entry name" value="REVERSE TRANSCRIPTASE DOMAIN-CONTAINING PROTEIN"/>
    <property type="match status" value="1"/>
</dbReference>
<evidence type="ECO:0000313" key="2">
    <source>
        <dbReference type="EMBL" id="KAF6214527.1"/>
    </source>
</evidence>
<accession>A0A8S9Y015</accession>
<name>A0A8S9Y015_APOLU</name>
<dbReference type="InterPro" id="IPR043502">
    <property type="entry name" value="DNA/RNA_pol_sf"/>
</dbReference>
<evidence type="ECO:0000259" key="1">
    <source>
        <dbReference type="PROSITE" id="PS50878"/>
    </source>
</evidence>
<keyword evidence="3" id="KW-1185">Reference proteome</keyword>
<dbReference type="PROSITE" id="PS50878">
    <property type="entry name" value="RT_POL"/>
    <property type="match status" value="1"/>
</dbReference>
<dbReference type="SUPFAM" id="SSF56672">
    <property type="entry name" value="DNA/RNA polymerases"/>
    <property type="match status" value="1"/>
</dbReference>
<feature type="domain" description="Reverse transcriptase" evidence="1">
    <location>
        <begin position="1"/>
        <end position="197"/>
    </location>
</feature>
<dbReference type="Pfam" id="PF00078">
    <property type="entry name" value="RVT_1"/>
    <property type="match status" value="1"/>
</dbReference>
<dbReference type="GO" id="GO:0071897">
    <property type="term" value="P:DNA biosynthetic process"/>
    <property type="evidence" value="ECO:0007669"/>
    <property type="project" value="UniProtKB-ARBA"/>
</dbReference>
<comment type="caution">
    <text evidence="2">The sequence shown here is derived from an EMBL/GenBank/DDBJ whole genome shotgun (WGS) entry which is preliminary data.</text>
</comment>
<dbReference type="AlphaFoldDB" id="A0A8S9Y015"/>
<protein>
    <recommendedName>
        <fullName evidence="1">Reverse transcriptase domain-containing protein</fullName>
    </recommendedName>
</protein>
<proteinExistence type="predicted"/>
<dbReference type="OrthoDB" id="6623690at2759"/>
<gene>
    <name evidence="2" type="ORF">GE061_009270</name>
</gene>
<dbReference type="EMBL" id="WIXP02000002">
    <property type="protein sequence ID" value="KAF6214527.1"/>
    <property type="molecule type" value="Genomic_DNA"/>
</dbReference>
<sequence length="240" mass="27866">MAMSDLVRKCFSSLENDNKTAVIMYDFSRAFDCLNWDIMREKLLFYGVQRTSVDFLMGFAQDWRQLVSFEGQLSDPLPLGAGVRQGTITGPKIFNIYMNDLPRALQSDHSEPFLYADDSSVVVWGNSEEQLQEHIDRLNMTMRRWCQANKVCLNEEKTKIIKPVHDHATRDRDKLKTERLRLTTSQKGNLTYMGAKVFDALPLRLRQKPLKTVKQELEKKLINAPLYSVNEFFDIFADNE</sequence>
<evidence type="ECO:0000313" key="3">
    <source>
        <dbReference type="Proteomes" id="UP000466442"/>
    </source>
</evidence>
<dbReference type="InterPro" id="IPR000477">
    <property type="entry name" value="RT_dom"/>
</dbReference>